<dbReference type="Proteomes" id="UP001138540">
    <property type="component" value="Unassembled WGS sequence"/>
</dbReference>
<dbReference type="Pfam" id="PF05159">
    <property type="entry name" value="Capsule_synth"/>
    <property type="match status" value="2"/>
</dbReference>
<accession>A0ABR6NIS8</accession>
<sequence length="514" mass="54674">MNGATSPAPLAVARAIMAVPPFPGAKPHPVVQARSEGGPAPSASPAQLIAALREHRVGGSFWLPESVWSTPDEAVSGSGADPVLLLAAIAGKRIRSESEGPFAILSGMEPGSPDAECRIEDLVDRYLLRDVAYADPFTGDPANPVALIDSLAGWRDLIDANRPLAAAFGFAHWKRDTVAPLLWGGHAVPFRSASRSALDALPPGAAVAVWKARVPAAFLAELEYGPWRILEVEDGFIRSAGLGADCVPPLSIVVDDLGVHYDPSRPSRLEEMLARDDTSPADRARAQRLCAWLVREGVSKYGVGGGAAVPRLGGSKRHILVVGQVEDDRSVLSGGGDVRSNLELLRRVRRDAPDAWIVYRPHPDVEAGHRRGAIPAPAALSLADAIDAESPISGLIAMSDEVHVITSLAGFEALLQGRTVVTHGTPFFAGWGLTRDLAAPVSRRGKPLSIDALAAAVLLRYPRYLDPVTNLPCPAEIVVRRLLSGVQRENIALVQSRRLVGWARRAFAQLVGTR</sequence>
<name>A0ABR6NIS8_9SPHN</name>
<comment type="caution">
    <text evidence="1">The sequence shown here is derived from an EMBL/GenBank/DDBJ whole genome shotgun (WGS) entry which is preliminary data.</text>
</comment>
<reference evidence="1 2" key="1">
    <citation type="submission" date="2020-08" db="EMBL/GenBank/DDBJ databases">
        <title>Exploring microbial biodiversity for novel pathways involved in the catabolism of aromatic compounds derived from lignin.</title>
        <authorList>
            <person name="Elkins J."/>
        </authorList>
    </citation>
    <scope>NUCLEOTIDE SEQUENCE [LARGE SCALE GENOMIC DNA]</scope>
    <source>
        <strain evidence="1 2">B1D3A</strain>
    </source>
</reference>
<evidence type="ECO:0000313" key="1">
    <source>
        <dbReference type="EMBL" id="MBB5987021.1"/>
    </source>
</evidence>
<dbReference type="RefSeq" id="WP_184155176.1">
    <property type="nucleotide sequence ID" value="NZ_JACHKA010000001.1"/>
</dbReference>
<gene>
    <name evidence="1" type="ORF">HNP60_002995</name>
</gene>
<proteinExistence type="predicted"/>
<dbReference type="CDD" id="cd16439">
    <property type="entry name" value="beta_Kdo_transferase_KpsC_2"/>
    <property type="match status" value="1"/>
</dbReference>
<dbReference type="EMBL" id="JACHKA010000001">
    <property type="protein sequence ID" value="MBB5987021.1"/>
    <property type="molecule type" value="Genomic_DNA"/>
</dbReference>
<organism evidence="1 2">
    <name type="scientific">Sphingobium lignivorans</name>
    <dbReference type="NCBI Taxonomy" id="2735886"/>
    <lineage>
        <taxon>Bacteria</taxon>
        <taxon>Pseudomonadati</taxon>
        <taxon>Pseudomonadota</taxon>
        <taxon>Alphaproteobacteria</taxon>
        <taxon>Sphingomonadales</taxon>
        <taxon>Sphingomonadaceae</taxon>
        <taxon>Sphingobium</taxon>
    </lineage>
</organism>
<protein>
    <submittedName>
        <fullName evidence="1">Capsular polysaccharide export protein</fullName>
    </submittedName>
</protein>
<dbReference type="InterPro" id="IPR007833">
    <property type="entry name" value="Capsule_polysaccharide_synth"/>
</dbReference>
<keyword evidence="2" id="KW-1185">Reference proteome</keyword>
<evidence type="ECO:0000313" key="2">
    <source>
        <dbReference type="Proteomes" id="UP001138540"/>
    </source>
</evidence>